<feature type="compositionally biased region" description="Low complexity" evidence="1">
    <location>
        <begin position="396"/>
        <end position="414"/>
    </location>
</feature>
<dbReference type="GO" id="GO:0019901">
    <property type="term" value="F:protein kinase binding"/>
    <property type="evidence" value="ECO:0007669"/>
    <property type="project" value="InterPro"/>
</dbReference>
<feature type="region of interest" description="Disordered" evidence="1">
    <location>
        <begin position="388"/>
        <end position="528"/>
    </location>
</feature>
<dbReference type="PANTHER" id="PTHR15615">
    <property type="match status" value="1"/>
</dbReference>
<feature type="compositionally biased region" description="Low complexity" evidence="1">
    <location>
        <begin position="438"/>
        <end position="455"/>
    </location>
</feature>
<reference evidence="2" key="1">
    <citation type="submission" date="2021-01" db="EMBL/GenBank/DDBJ databases">
        <authorList>
            <person name="Corre E."/>
            <person name="Pelletier E."/>
            <person name="Niang G."/>
            <person name="Scheremetjew M."/>
            <person name="Finn R."/>
            <person name="Kale V."/>
            <person name="Holt S."/>
            <person name="Cochrane G."/>
            <person name="Meng A."/>
            <person name="Brown T."/>
            <person name="Cohen L."/>
        </authorList>
    </citation>
    <scope>NUCLEOTIDE SEQUENCE</scope>
    <source>
        <strain evidence="2">CCAP 1951/1</strain>
    </source>
</reference>
<name>A0A7S1QU61_NEODS</name>
<dbReference type="Gene3D" id="1.10.472.10">
    <property type="entry name" value="Cyclin-like"/>
    <property type="match status" value="1"/>
</dbReference>
<dbReference type="PANTHER" id="PTHR15615:SF108">
    <property type="entry name" value="PROTEIN CNPPD1"/>
    <property type="match status" value="1"/>
</dbReference>
<feature type="compositionally biased region" description="Low complexity" evidence="1">
    <location>
        <begin position="105"/>
        <end position="123"/>
    </location>
</feature>
<dbReference type="InterPro" id="IPR013922">
    <property type="entry name" value="Cyclin_PHO80-like"/>
</dbReference>
<feature type="compositionally biased region" description="Polar residues" evidence="1">
    <location>
        <begin position="499"/>
        <end position="514"/>
    </location>
</feature>
<accession>A0A7S1QU61</accession>
<feature type="region of interest" description="Disordered" evidence="1">
    <location>
        <begin position="105"/>
        <end position="146"/>
    </location>
</feature>
<proteinExistence type="predicted"/>
<protein>
    <submittedName>
        <fullName evidence="2">Uncharacterized protein</fullName>
    </submittedName>
</protein>
<evidence type="ECO:0000313" key="2">
    <source>
        <dbReference type="EMBL" id="CAD9148517.1"/>
    </source>
</evidence>
<gene>
    <name evidence="2" type="ORF">NDES1114_LOCUS31520</name>
</gene>
<sequence>MMMQESSPVTPLLPPPTIDCNYENAGTSPSVGLVTILPETPVVEHHADTCPMTYEEMLIVLTAIEHAAQANAHLDEGVRVQPHPTHAHPQPHQAHLVPQPQHPAFPATHQHQQPWRQPRSPQSATVVHHPGVRSRRGSTSAPAKASEITPFHSSAVPQMTLVRFAHALCYHTQYGRFGIAAAVALMARYVAAANVTLTPLVVHRLFLTAMQVGVKTNTDMFLKNSYFAQACGIHLDELNHLETTLLDAIEFRAIPTAREFWRLPQAILSVYRTAASTHPHSPLVSAAAASPQHLSPLAATLGSLFRRYAFGGAYASAPPSAMPTPSPWALHASPQFPPTVDNQDLMSPCNTNGIPEAARGWPMARPAHDRFDVSDSVVDGAPLTRAGSAASLDQQAYAPASSAGGAHAAVPQHHQQQHHHDPYYAHHNHHNHQHPPHYQHAQQQPNHHQAYPQQQFPNSNGWPYAYAHPTSQPGRVSRGANSDASGRSPYGQWGGTEHSAPTPSTEFLTLTNPPSRRPSGHALLRLQE</sequence>
<organism evidence="2">
    <name type="scientific">Neobodo designis</name>
    <name type="common">Flagellated protozoan</name>
    <name type="synonym">Bodo designis</name>
    <dbReference type="NCBI Taxonomy" id="312471"/>
    <lineage>
        <taxon>Eukaryota</taxon>
        <taxon>Discoba</taxon>
        <taxon>Euglenozoa</taxon>
        <taxon>Kinetoplastea</taxon>
        <taxon>Metakinetoplastina</taxon>
        <taxon>Neobodonida</taxon>
        <taxon>Neobodo</taxon>
    </lineage>
</organism>
<dbReference type="AlphaFoldDB" id="A0A7S1QU61"/>
<dbReference type="InterPro" id="IPR036915">
    <property type="entry name" value="Cyclin-like_sf"/>
</dbReference>
<evidence type="ECO:0000256" key="1">
    <source>
        <dbReference type="SAM" id="MobiDB-lite"/>
    </source>
</evidence>
<dbReference type="SUPFAM" id="SSF47954">
    <property type="entry name" value="Cyclin-like"/>
    <property type="match status" value="1"/>
</dbReference>
<feature type="compositionally biased region" description="Polar residues" evidence="1">
    <location>
        <begin position="469"/>
        <end position="485"/>
    </location>
</feature>
<dbReference type="EMBL" id="HBGF01047139">
    <property type="protein sequence ID" value="CAD9148517.1"/>
    <property type="molecule type" value="Transcribed_RNA"/>
</dbReference>
<dbReference type="Pfam" id="PF08613">
    <property type="entry name" value="Cyclin"/>
    <property type="match status" value="1"/>
</dbReference>
<feature type="compositionally biased region" description="Basic residues" evidence="1">
    <location>
        <begin position="426"/>
        <end position="437"/>
    </location>
</feature>